<evidence type="ECO:0000256" key="3">
    <source>
        <dbReference type="RuleBase" id="RU362118"/>
    </source>
</evidence>
<name>A0ABT8AX10_9HYPH</name>
<sequence length="386" mass="40172">MAADLAARTIAATNGVAQDTAFGAVIAPIHLSTTFKFPAFEQPGPYDYSRLGNPTRDQLADTIAKLEGGARAVMVASGMAALDLALSSLRPGDLLVAPHDCYGGTHRLLSMRGARGHYRVAFVDQTDPDAVAAALAEAPKVVLIETPSNPLMRVVDVRRLTADAKAAGALAVVDNTFLSPALQRPIALGADLVVHSTTKFLNGHSDVIGGVVVAADKAVGEDLAAWANTIGVTGSPLDAYLTLRGLRTLFVRVEQQQRNAAALAAFLEVHPAVSRVHYPGLPSHPGHALARTQQAGFGAMLSFELAGGRDAVRRFVEALQVFTLAESLGGVESLVAHPPTMTHAAMDPEARAIAGITDGLLRLSVGLEAEEDLLADLSRGLAALGG</sequence>
<evidence type="ECO:0000313" key="4">
    <source>
        <dbReference type="EMBL" id="MDN3573838.1"/>
    </source>
</evidence>
<comment type="similarity">
    <text evidence="3">Belongs to the trans-sulfuration enzymes family.</text>
</comment>
<dbReference type="PROSITE" id="PS00868">
    <property type="entry name" value="CYS_MET_METAB_PP"/>
    <property type="match status" value="1"/>
</dbReference>
<dbReference type="InterPro" id="IPR054542">
    <property type="entry name" value="Cys_met_metab_PP"/>
</dbReference>
<gene>
    <name evidence="4" type="primary">metB</name>
    <name evidence="4" type="ORF">QWZ18_24900</name>
</gene>
<comment type="cofactor">
    <cofactor evidence="1 3">
        <name>pyridoxal 5'-phosphate</name>
        <dbReference type="ChEBI" id="CHEBI:597326"/>
    </cofactor>
</comment>
<dbReference type="PIRSF" id="PIRSF001434">
    <property type="entry name" value="CGS"/>
    <property type="match status" value="1"/>
</dbReference>
<dbReference type="Proteomes" id="UP001244297">
    <property type="component" value="Unassembled WGS sequence"/>
</dbReference>
<dbReference type="InterPro" id="IPR015422">
    <property type="entry name" value="PyrdxlP-dep_Trfase_small"/>
</dbReference>
<protein>
    <submittedName>
        <fullName evidence="4">Cystathionine gamma-synthase</fullName>
        <ecNumber evidence="4">2.5.1.48</ecNumber>
    </submittedName>
</protein>
<evidence type="ECO:0000256" key="1">
    <source>
        <dbReference type="ARBA" id="ARBA00001933"/>
    </source>
</evidence>
<dbReference type="CDD" id="cd00614">
    <property type="entry name" value="CGS_like"/>
    <property type="match status" value="1"/>
</dbReference>
<accession>A0ABT8AX10</accession>
<dbReference type="InterPro" id="IPR000277">
    <property type="entry name" value="Cys/Met-Metab_PyrdxlP-dep_enz"/>
</dbReference>
<keyword evidence="5" id="KW-1185">Reference proteome</keyword>
<dbReference type="InterPro" id="IPR015424">
    <property type="entry name" value="PyrdxlP-dep_Trfase"/>
</dbReference>
<comment type="caution">
    <text evidence="4">The sequence shown here is derived from an EMBL/GenBank/DDBJ whole genome shotgun (WGS) entry which is preliminary data.</text>
</comment>
<dbReference type="PANTHER" id="PTHR11808:SF75">
    <property type="entry name" value="CYSTATHIONINE GAMMA-SYNTHASE"/>
    <property type="match status" value="1"/>
</dbReference>
<dbReference type="PANTHER" id="PTHR11808">
    <property type="entry name" value="TRANS-SULFURATION ENZYME FAMILY MEMBER"/>
    <property type="match status" value="1"/>
</dbReference>
<dbReference type="InterPro" id="IPR015421">
    <property type="entry name" value="PyrdxlP-dep_Trfase_major"/>
</dbReference>
<keyword evidence="2 3" id="KW-0663">Pyridoxal phosphate</keyword>
<evidence type="ECO:0000256" key="2">
    <source>
        <dbReference type="ARBA" id="ARBA00022898"/>
    </source>
</evidence>
<organism evidence="4 5">
    <name type="scientific">Methylobacterium longum</name>
    <dbReference type="NCBI Taxonomy" id="767694"/>
    <lineage>
        <taxon>Bacteria</taxon>
        <taxon>Pseudomonadati</taxon>
        <taxon>Pseudomonadota</taxon>
        <taxon>Alphaproteobacteria</taxon>
        <taxon>Hyphomicrobiales</taxon>
        <taxon>Methylobacteriaceae</taxon>
        <taxon>Methylobacterium</taxon>
    </lineage>
</organism>
<reference evidence="5" key="1">
    <citation type="journal article" date="2019" name="Int. J. Syst. Evol. Microbiol.">
        <title>The Global Catalogue of Microorganisms (GCM) 10K type strain sequencing project: providing services to taxonomists for standard genome sequencing and annotation.</title>
        <authorList>
            <consortium name="The Broad Institute Genomics Platform"/>
            <consortium name="The Broad Institute Genome Sequencing Center for Infectious Disease"/>
            <person name="Wu L."/>
            <person name="Ma J."/>
        </authorList>
    </citation>
    <scope>NUCLEOTIDE SEQUENCE [LARGE SCALE GENOMIC DNA]</scope>
    <source>
        <strain evidence="5">CECT 7806</strain>
    </source>
</reference>
<dbReference type="SUPFAM" id="SSF53383">
    <property type="entry name" value="PLP-dependent transferases"/>
    <property type="match status" value="1"/>
</dbReference>
<dbReference type="Gene3D" id="3.40.640.10">
    <property type="entry name" value="Type I PLP-dependent aspartate aminotransferase-like (Major domain)"/>
    <property type="match status" value="1"/>
</dbReference>
<dbReference type="InterPro" id="IPR011821">
    <property type="entry name" value="O_succ_thio_ly"/>
</dbReference>
<evidence type="ECO:0000313" key="5">
    <source>
        <dbReference type="Proteomes" id="UP001244297"/>
    </source>
</evidence>
<keyword evidence="4" id="KW-0808">Transferase</keyword>
<proteinExistence type="inferred from homology"/>
<dbReference type="EC" id="2.5.1.48" evidence="4"/>
<dbReference type="Gene3D" id="3.90.1150.10">
    <property type="entry name" value="Aspartate Aminotransferase, domain 1"/>
    <property type="match status" value="1"/>
</dbReference>
<dbReference type="RefSeq" id="WP_238292140.1">
    <property type="nucleotide sequence ID" value="NZ_BPQS01000050.1"/>
</dbReference>
<dbReference type="NCBIfam" id="TIGR02080">
    <property type="entry name" value="O_succ_thio_ly"/>
    <property type="match status" value="1"/>
</dbReference>
<dbReference type="Pfam" id="PF01053">
    <property type="entry name" value="Cys_Met_Meta_PP"/>
    <property type="match status" value="1"/>
</dbReference>
<dbReference type="EMBL" id="JAUFPT010000086">
    <property type="protein sequence ID" value="MDN3573838.1"/>
    <property type="molecule type" value="Genomic_DNA"/>
</dbReference>
<dbReference type="GO" id="GO:0003962">
    <property type="term" value="F:cystathionine gamma-synthase activity"/>
    <property type="evidence" value="ECO:0007669"/>
    <property type="project" value="UniProtKB-EC"/>
</dbReference>